<name>A0A5R8XZI5_9BACT</name>
<evidence type="ECO:0000259" key="1">
    <source>
        <dbReference type="Pfam" id="PF09413"/>
    </source>
</evidence>
<dbReference type="InterPro" id="IPR011322">
    <property type="entry name" value="N-reg_PII-like_a/b"/>
</dbReference>
<protein>
    <submittedName>
        <fullName evidence="2">DUF2007 domain-containing protein</fullName>
    </submittedName>
</protein>
<gene>
    <name evidence="2" type="ORF">FDK22_09990</name>
</gene>
<reference evidence="2 3" key="1">
    <citation type="submission" date="2019-05" db="EMBL/GenBank/DDBJ databases">
        <title>Arcobacter sp. nov., isolated from sea sediment.</title>
        <authorList>
            <person name="Kim W."/>
        </authorList>
    </citation>
    <scope>NUCLEOTIDE SEQUENCE [LARGE SCALE GENOMIC DNA]</scope>
    <source>
        <strain evidence="2 3">CAU 1517</strain>
    </source>
</reference>
<comment type="caution">
    <text evidence="2">The sequence shown here is derived from an EMBL/GenBank/DDBJ whole genome shotgun (WGS) entry which is preliminary data.</text>
</comment>
<keyword evidence="3" id="KW-1185">Reference proteome</keyword>
<dbReference type="SUPFAM" id="SSF54913">
    <property type="entry name" value="GlnB-like"/>
    <property type="match status" value="1"/>
</dbReference>
<evidence type="ECO:0000313" key="3">
    <source>
        <dbReference type="Proteomes" id="UP000308901"/>
    </source>
</evidence>
<sequence>MLMQRINMFVELKTLYSEIEAQILVSLLKDRNIESIIDKDDAGGMHPHLQATEGVKVLVKKEDYDIAKSILEKTNDNLPSWRCKNCNEVHEGQFLVCWNCGESKY</sequence>
<evidence type="ECO:0000313" key="2">
    <source>
        <dbReference type="EMBL" id="TLP37639.1"/>
    </source>
</evidence>
<dbReference type="Proteomes" id="UP000308901">
    <property type="component" value="Unassembled WGS sequence"/>
</dbReference>
<accession>A0A5R8XZI5</accession>
<dbReference type="AlphaFoldDB" id="A0A5R8XZI5"/>
<dbReference type="OrthoDB" id="9814654at2"/>
<proteinExistence type="predicted"/>
<organism evidence="2 3">
    <name type="scientific">Arcobacter arenosus</name>
    <dbReference type="NCBI Taxonomy" id="2576037"/>
    <lineage>
        <taxon>Bacteria</taxon>
        <taxon>Pseudomonadati</taxon>
        <taxon>Campylobacterota</taxon>
        <taxon>Epsilonproteobacteria</taxon>
        <taxon>Campylobacterales</taxon>
        <taxon>Arcobacteraceae</taxon>
        <taxon>Arcobacter</taxon>
    </lineage>
</organism>
<feature type="domain" description="DUF2007" evidence="1">
    <location>
        <begin position="11"/>
        <end position="73"/>
    </location>
</feature>
<dbReference type="InterPro" id="IPR018551">
    <property type="entry name" value="DUF2007"/>
</dbReference>
<dbReference type="EMBL" id="VANU01000004">
    <property type="protein sequence ID" value="TLP37639.1"/>
    <property type="molecule type" value="Genomic_DNA"/>
</dbReference>
<dbReference type="Pfam" id="PF09413">
    <property type="entry name" value="DUF2007"/>
    <property type="match status" value="1"/>
</dbReference>